<keyword evidence="1" id="KW-0472">Membrane</keyword>
<reference evidence="2 3" key="1">
    <citation type="journal article" date="2009" name="BMC Evol. Biol.">
        <title>Genomic taxonomy of Vibrios.</title>
        <authorList>
            <person name="Thompson C.C."/>
            <person name="Vicente A.C."/>
            <person name="Souza R.C."/>
            <person name="Vasconcelos A.T."/>
            <person name="Vesth T."/>
            <person name="Alves N.Jr."/>
            <person name="Ussery D.W."/>
            <person name="Iida T."/>
            <person name="Thompson F.L."/>
        </authorList>
    </citation>
    <scope>NUCLEOTIDE SEQUENCE [LARGE SCALE GENOMIC DNA]</scope>
    <source>
        <strain evidence="2 3">VM603</strain>
    </source>
</reference>
<sequence length="77" mass="8854">MCNLIGLNFLVIGAHLLCSLLIFGAGQNAEMQHLWICFTVKKIHIKMLNWDAQVCFELKTNAYQFVHKVRSIISVNY</sequence>
<evidence type="ECO:0000256" key="1">
    <source>
        <dbReference type="SAM" id="Phobius"/>
    </source>
</evidence>
<gene>
    <name evidence="2" type="ORF">VMB_35220</name>
</gene>
<evidence type="ECO:0000313" key="2">
    <source>
        <dbReference type="EMBL" id="EEW05214.1"/>
    </source>
</evidence>
<protein>
    <submittedName>
        <fullName evidence="2">Uncharacterized protein</fullName>
    </submittedName>
</protein>
<dbReference type="AlphaFoldDB" id="D2YJ25"/>
<keyword evidence="1" id="KW-0812">Transmembrane</keyword>
<accession>D2YJ25</accession>
<feature type="transmembrane region" description="Helical" evidence="1">
    <location>
        <begin position="6"/>
        <end position="26"/>
    </location>
</feature>
<comment type="caution">
    <text evidence="2">The sequence shown here is derived from an EMBL/GenBank/DDBJ whole genome shotgun (WGS) entry which is preliminary data.</text>
</comment>
<dbReference type="Proteomes" id="UP000004827">
    <property type="component" value="Unassembled WGS sequence"/>
</dbReference>
<proteinExistence type="predicted"/>
<name>D2YJ25_VIBMI</name>
<evidence type="ECO:0000313" key="3">
    <source>
        <dbReference type="Proteomes" id="UP000004827"/>
    </source>
</evidence>
<keyword evidence="1" id="KW-1133">Transmembrane helix</keyword>
<organism evidence="2 3">
    <name type="scientific">Vibrio mimicus VM603</name>
    <dbReference type="NCBI Taxonomy" id="671074"/>
    <lineage>
        <taxon>Bacteria</taxon>
        <taxon>Pseudomonadati</taxon>
        <taxon>Pseudomonadota</taxon>
        <taxon>Gammaproteobacteria</taxon>
        <taxon>Vibrionales</taxon>
        <taxon>Vibrionaceae</taxon>
        <taxon>Vibrio</taxon>
    </lineage>
</organism>
<dbReference type="EMBL" id="ACYU01000186">
    <property type="protein sequence ID" value="EEW05214.1"/>
    <property type="molecule type" value="Genomic_DNA"/>
</dbReference>